<protein>
    <submittedName>
        <fullName evidence="1">Uncharacterized protein</fullName>
    </submittedName>
</protein>
<organism evidence="1">
    <name type="scientific">Clostridium botulinum B str. Osaka05</name>
    <dbReference type="NCBI Taxonomy" id="1407017"/>
    <lineage>
        <taxon>Bacteria</taxon>
        <taxon>Bacillati</taxon>
        <taxon>Bacillota</taxon>
        <taxon>Clostridia</taxon>
        <taxon>Eubacteriales</taxon>
        <taxon>Clostridiaceae</taxon>
        <taxon>Clostridium</taxon>
    </lineage>
</organism>
<sequence length="332" mass="38637">MKLIQVKNGLLEAENFFLASSFSDFAGESNVTRDIKTDKLKLISNNKIERKFDYKEFVIEVEKENFSNIKDMDYSMLYLGNSNHTFGIKDLKSDKQNRYWKILKKDNYIQAYSSNDGKNYTNIGGMEFIDSLTKQGFMKYSDEDFILNNYKVYANPYVTIQNFPENTLCELYDLDNNLIKTRLFNSDMECKVFIDSNMSGYFTFKDRDGKMMYTSDAIQLQYGDMWVFSPYNFEIIYHGNVVTNVSPAMLQDLEELITIKNIGDKDYNNIKIGTETPSSDLIQLSFDGINYTDSLTIDSIKQRESKGIYVKITKNVENHNFAVRDFHLVISE</sequence>
<dbReference type="RefSeq" id="WP_030036511.1">
    <property type="nucleotide sequence ID" value="NZ_DF384213.1"/>
</dbReference>
<dbReference type="Proteomes" id="UP000054164">
    <property type="component" value="Unassembled WGS sequence"/>
</dbReference>
<proteinExistence type="predicted"/>
<evidence type="ECO:0000313" key="1">
    <source>
        <dbReference type="EMBL" id="GAE03462.1"/>
    </source>
</evidence>
<dbReference type="EMBL" id="DF384213">
    <property type="protein sequence ID" value="GAE03462.1"/>
    <property type="molecule type" value="Genomic_DNA"/>
</dbReference>
<gene>
    <name evidence="1" type="ORF">CBO05C_3152</name>
</gene>
<dbReference type="AlphaFoldDB" id="A0A0S6U590"/>
<dbReference type="HOGENOM" id="CLU_836023_0_0_9"/>
<reference evidence="1" key="1">
    <citation type="submission" date="2013-10" db="EMBL/GenBank/DDBJ databases">
        <title>Draft genome sequence of Clostridium botulinum type B strain Osaka05.</title>
        <authorList>
            <person name="Sakaguchi Y."/>
            <person name="Hosomi K."/>
            <person name="Uchiyama J."/>
            <person name="Ogura Y."/>
            <person name="Sakaguchi M."/>
            <person name="Kohda T."/>
            <person name="Mukamoto M."/>
            <person name="Misawa N."/>
            <person name="Matsuzaki S."/>
            <person name="Hayashi T."/>
            <person name="Kozaki S."/>
        </authorList>
    </citation>
    <scope>NUCLEOTIDE SEQUENCE</scope>
    <source>
        <strain evidence="1">Osaka05</strain>
    </source>
</reference>
<name>A0A0S6U590_CLOBO</name>
<accession>A0A0S6U590</accession>